<evidence type="ECO:0000313" key="2">
    <source>
        <dbReference type="EMBL" id="KAK1160284.1"/>
    </source>
</evidence>
<name>A0AAD8D0R9_ACIOX</name>
<feature type="signal peptide" evidence="1">
    <location>
        <begin position="1"/>
        <end position="28"/>
    </location>
</feature>
<gene>
    <name evidence="2" type="ORF">AOXY_G20412</name>
</gene>
<evidence type="ECO:0000313" key="3">
    <source>
        <dbReference type="Proteomes" id="UP001230051"/>
    </source>
</evidence>
<organism evidence="2 3">
    <name type="scientific">Acipenser oxyrinchus oxyrinchus</name>
    <dbReference type="NCBI Taxonomy" id="40147"/>
    <lineage>
        <taxon>Eukaryota</taxon>
        <taxon>Metazoa</taxon>
        <taxon>Chordata</taxon>
        <taxon>Craniata</taxon>
        <taxon>Vertebrata</taxon>
        <taxon>Euteleostomi</taxon>
        <taxon>Actinopterygii</taxon>
        <taxon>Chondrostei</taxon>
        <taxon>Acipenseriformes</taxon>
        <taxon>Acipenseridae</taxon>
        <taxon>Acipenser</taxon>
    </lineage>
</organism>
<keyword evidence="1" id="KW-0732">Signal</keyword>
<evidence type="ECO:0008006" key="4">
    <source>
        <dbReference type="Google" id="ProtNLM"/>
    </source>
</evidence>
<comment type="caution">
    <text evidence="2">The sequence shown here is derived from an EMBL/GenBank/DDBJ whole genome shotgun (WGS) entry which is preliminary data.</text>
</comment>
<evidence type="ECO:0000256" key="1">
    <source>
        <dbReference type="SAM" id="SignalP"/>
    </source>
</evidence>
<feature type="chain" id="PRO_5042223491" description="Secreted protein" evidence="1">
    <location>
        <begin position="29"/>
        <end position="117"/>
    </location>
</feature>
<dbReference type="EMBL" id="JAGXEW010000020">
    <property type="protein sequence ID" value="KAK1160284.1"/>
    <property type="molecule type" value="Genomic_DNA"/>
</dbReference>
<proteinExistence type="predicted"/>
<sequence length="117" mass="12463">MLLRGLAGFLSAELSQLLLLLLPEWGLPSSLHLPLETRGSAPPAHFPIAAAATSRKARVVEGWRGSVCSVLYPVSSDAESVASISNGPVPGRSYSKLAPTRWHIIDVGCEVFPLPLH</sequence>
<accession>A0AAD8D0R9</accession>
<reference evidence="2" key="1">
    <citation type="submission" date="2022-02" db="EMBL/GenBank/DDBJ databases">
        <title>Atlantic sturgeon de novo genome assembly.</title>
        <authorList>
            <person name="Stock M."/>
            <person name="Klopp C."/>
            <person name="Guiguen Y."/>
            <person name="Cabau C."/>
            <person name="Parinello H."/>
            <person name="Santidrian Yebra-Pimentel E."/>
            <person name="Kuhl H."/>
            <person name="Dirks R.P."/>
            <person name="Guessner J."/>
            <person name="Wuertz S."/>
            <person name="Du K."/>
            <person name="Schartl M."/>
        </authorList>
    </citation>
    <scope>NUCLEOTIDE SEQUENCE</scope>
    <source>
        <strain evidence="2">STURGEONOMICS-FGT-2020</strain>
        <tissue evidence="2">Whole blood</tissue>
    </source>
</reference>
<dbReference type="AlphaFoldDB" id="A0AAD8D0R9"/>
<keyword evidence="3" id="KW-1185">Reference proteome</keyword>
<protein>
    <recommendedName>
        <fullName evidence="4">Secreted protein</fullName>
    </recommendedName>
</protein>
<dbReference type="Proteomes" id="UP001230051">
    <property type="component" value="Unassembled WGS sequence"/>
</dbReference>